<reference evidence="1 2" key="1">
    <citation type="submission" date="2018-06" db="EMBL/GenBank/DDBJ databases">
        <title>Comparative genomics reveals the genomic features of Rhizophagus irregularis, R. cerebriforme, R. diaphanum and Gigaspora rosea, and their symbiotic lifestyle signature.</title>
        <authorList>
            <person name="Morin E."/>
            <person name="San Clemente H."/>
            <person name="Chen E.C.H."/>
            <person name="De La Providencia I."/>
            <person name="Hainaut M."/>
            <person name="Kuo A."/>
            <person name="Kohler A."/>
            <person name="Murat C."/>
            <person name="Tang N."/>
            <person name="Roy S."/>
            <person name="Loubradou J."/>
            <person name="Henrissat B."/>
            <person name="Grigoriev I.V."/>
            <person name="Corradi N."/>
            <person name="Roux C."/>
            <person name="Martin F.M."/>
        </authorList>
    </citation>
    <scope>NUCLEOTIDE SEQUENCE [LARGE SCALE GENOMIC DNA]</scope>
    <source>
        <strain evidence="1 2">DAOM 194757</strain>
    </source>
</reference>
<dbReference type="Proteomes" id="UP000266673">
    <property type="component" value="Unassembled WGS sequence"/>
</dbReference>
<organism evidence="1 2">
    <name type="scientific">Gigaspora rosea</name>
    <dbReference type="NCBI Taxonomy" id="44941"/>
    <lineage>
        <taxon>Eukaryota</taxon>
        <taxon>Fungi</taxon>
        <taxon>Fungi incertae sedis</taxon>
        <taxon>Mucoromycota</taxon>
        <taxon>Glomeromycotina</taxon>
        <taxon>Glomeromycetes</taxon>
        <taxon>Diversisporales</taxon>
        <taxon>Gigasporaceae</taxon>
        <taxon>Gigaspora</taxon>
    </lineage>
</organism>
<keyword evidence="2" id="KW-1185">Reference proteome</keyword>
<dbReference type="AlphaFoldDB" id="A0A397V8P9"/>
<evidence type="ECO:0008006" key="3">
    <source>
        <dbReference type="Google" id="ProtNLM"/>
    </source>
</evidence>
<protein>
    <recommendedName>
        <fullName evidence="3">Protein kinase domain-containing protein</fullName>
    </recommendedName>
</protein>
<name>A0A397V8P9_9GLOM</name>
<dbReference type="OrthoDB" id="10570713at2759"/>
<dbReference type="Gene3D" id="1.10.510.10">
    <property type="entry name" value="Transferase(Phosphotransferase) domain 1"/>
    <property type="match status" value="1"/>
</dbReference>
<accession>A0A397V8P9</accession>
<evidence type="ECO:0000313" key="2">
    <source>
        <dbReference type="Proteomes" id="UP000266673"/>
    </source>
</evidence>
<proteinExistence type="predicted"/>
<dbReference type="SUPFAM" id="SSF56112">
    <property type="entry name" value="Protein kinase-like (PK-like)"/>
    <property type="match status" value="1"/>
</dbReference>
<dbReference type="EMBL" id="QKWP01000547">
    <property type="protein sequence ID" value="RIB18291.1"/>
    <property type="molecule type" value="Genomic_DNA"/>
</dbReference>
<comment type="caution">
    <text evidence="1">The sequence shown here is derived from an EMBL/GenBank/DDBJ whole genome shotgun (WGS) entry which is preliminary data.</text>
</comment>
<gene>
    <name evidence="1" type="ORF">C2G38_2184944</name>
</gene>
<dbReference type="InterPro" id="IPR011009">
    <property type="entry name" value="Kinase-like_dom_sf"/>
</dbReference>
<evidence type="ECO:0000313" key="1">
    <source>
        <dbReference type="EMBL" id="RIB18291.1"/>
    </source>
</evidence>
<sequence length="180" mass="20894">MIITDFGLSKLLDNSTNSITGGTCAYSDPQYLQSPFMYRRNKPSDIYTVLAQSRNPIEGTPNDFKNLYCAAWSVYPDSRPDIKEICNKLNHMQLEPVYKHINTNNLNYKYKGNTEVTIETAIPYFKFIPIINDIINITEERALIIVAVETSLRLLKAYKDEDKEFFNKQNFVAMQKLFKR</sequence>